<dbReference type="Pfam" id="PF03797">
    <property type="entry name" value="Autotransporter"/>
    <property type="match status" value="1"/>
</dbReference>
<dbReference type="PRINTS" id="PR01484">
    <property type="entry name" value="PRTACTNFAMLY"/>
</dbReference>
<dbReference type="InterPro" id="IPR012332">
    <property type="entry name" value="Autotransporter_pectin_lyase_C"/>
</dbReference>
<keyword evidence="4" id="KW-1185">Reference proteome</keyword>
<dbReference type="Gene3D" id="2.40.128.130">
    <property type="entry name" value="Autotransporter beta-domain"/>
    <property type="match status" value="1"/>
</dbReference>
<reference evidence="3 4" key="1">
    <citation type="submission" date="2018-05" db="EMBL/GenBank/DDBJ databases">
        <title>Complete genome sequence of Megasphaera sp. AJH120T, isolated from the ceca of a chicken.</title>
        <authorList>
            <person name="Maki J."/>
            <person name="Looft T."/>
        </authorList>
    </citation>
    <scope>NUCLEOTIDE SEQUENCE [LARGE SCALE GENOMIC DNA]</scope>
    <source>
        <strain evidence="3 4">AJH120</strain>
    </source>
</reference>
<name>A0A346AYH9_9FIRM</name>
<feature type="domain" description="Autotransporter" evidence="2">
    <location>
        <begin position="1246"/>
        <end position="1513"/>
    </location>
</feature>
<gene>
    <name evidence="3" type="ORF">DKB62_04690</name>
</gene>
<dbReference type="Proteomes" id="UP000254337">
    <property type="component" value="Chromosome"/>
</dbReference>
<organism evidence="3 4">
    <name type="scientific">Megasphaera stantonii</name>
    <dbReference type="NCBI Taxonomy" id="2144175"/>
    <lineage>
        <taxon>Bacteria</taxon>
        <taxon>Bacillati</taxon>
        <taxon>Bacillota</taxon>
        <taxon>Negativicutes</taxon>
        <taxon>Veillonellales</taxon>
        <taxon>Veillonellaceae</taxon>
        <taxon>Megasphaera</taxon>
    </lineage>
</organism>
<dbReference type="OrthoDB" id="1625740at2"/>
<evidence type="ECO:0000256" key="1">
    <source>
        <dbReference type="SAM" id="SignalP"/>
    </source>
</evidence>
<dbReference type="InterPro" id="IPR051551">
    <property type="entry name" value="Autotransporter_adhesion"/>
</dbReference>
<dbReference type="InterPro" id="IPR006315">
    <property type="entry name" value="OM_autotransptr_brl_dom"/>
</dbReference>
<dbReference type="PANTHER" id="PTHR35037">
    <property type="entry name" value="C-TERMINAL REGION OF AIDA-LIKE PROTEIN"/>
    <property type="match status" value="1"/>
</dbReference>
<feature type="signal peptide" evidence="1">
    <location>
        <begin position="1"/>
        <end position="26"/>
    </location>
</feature>
<dbReference type="InterPro" id="IPR036709">
    <property type="entry name" value="Autotransporte_beta_dom_sf"/>
</dbReference>
<dbReference type="RefSeq" id="WP_107195841.1">
    <property type="nucleotide sequence ID" value="NZ_CP029462.1"/>
</dbReference>
<dbReference type="GO" id="GO:0019867">
    <property type="term" value="C:outer membrane"/>
    <property type="evidence" value="ECO:0007669"/>
    <property type="project" value="InterPro"/>
</dbReference>
<evidence type="ECO:0000313" key="3">
    <source>
        <dbReference type="EMBL" id="AXL20922.1"/>
    </source>
</evidence>
<dbReference type="Gene3D" id="2.160.20.20">
    <property type="match status" value="1"/>
</dbReference>
<dbReference type="PANTHER" id="PTHR35037:SF3">
    <property type="entry name" value="C-TERMINAL REGION OF AIDA-LIKE PROTEIN"/>
    <property type="match status" value="1"/>
</dbReference>
<sequence length="1513" mass="161805">MKGKQLRKAVLLGMAMSMAVWTTGMAAEITGPIIDSQYNGPYEDYVTVTNEDEDRAAIYVSDQTVSIATTGTDSDITLESDGSGIRTLNGNEGHTVTLTSAGDNEILFNKGNDKKGDGITVEDNSDVIVSAENGQNYIHAENYGETVTNIPGGDGIRIQGDGTATVTGKTNTITVIDDGLYIHQDSGAAADITLTATGSDEEGIGNYIDGNNGIHTAGENKGNITVTANGGKNVIHGKQNAVYARGSGMITIRATAETDSEGISLLANYEDYDNELTGDVNGVRSDGTGTTNVIADNDNIIAGTETGILSNDTGMIYVTAGHDNIIGQYTDKNQTITSNVGINVSAGTVTINSTNDTSVFGNKNAINSTGGTVSITAENANLKASGSSKEDTIYNKDGEITITANTDVNISSIAKNNPSNGLVNDNGQVTVNGKNISITAEGRMAQGISNNNGGKVSLTANSNVNIQVDGTAIAYGVYNDGAAFTDITNTDGMTQIIAKGQSEGMGVLLKASGVGNTEINSKLGNIIQASHYAVRSEGKSEAYIKITTDKGSNILEALEKEAIYANGGAVELTADMSNNVISDKSSAIFAKGASSNVTLTGGENNITAATKGIDATTNSTVSLTANRGNNMIFADDMGINAENNTSATKATEVILQSSQDNEIYSKGIGIKTTGVTSLANTAAKVSLDGGNNRLYTDQSAIEADVRSTVELKANTQDNNIYAGTLLGVIYGEEDAITFGSAEAIRALNGSTVTLEARFDNSFSGAVYGSGENTTIIVNGLEETASKKNEVYSAAIIANAGDLNEDKNTDPETSFKNRKVISSLYAEDSANITVSGDWNEFRTYADDPDDDTTLERTIWAYEGANIEINGSTLISTDRYAETSALQPHNSADIAIAAGTAVNLDETKVEAGVDEADRAKVTLHYGAGSSITGDVLSAYAGKVDIAPQESTTRSNSAGISITGNLLAGNNGVLNVDLGNGGSLVGRTDDYGDANDKIVNDEHIQFFNPAFSSTIYRGGEVNLTMGSGSYWDVTGQSWLTSLKGDGGIIDMRNSENEKTTSHAVHVDTITGNHTFVMDLNHDNHNVSDMLYIKDPNASAGEQTIFINRLTGVEDMADGEKLRFATVNASTDKLSFVGQYEGENGYGNKARVMMRDIGVMDMALTIENEKYTTADTENTGYNGTDFTETKPGDEYVDETYTDGTNWYLTRTSSGDTTSDAGKTVVAMSRINYSNAVYMDRLNKRMGEARYIDGDEGLWVRMRHDRIGKSDAFRSMNTMMELGYDTRVNDREDGEHRQGVAIDYMRGTADYKNVAGEGDVRRGGIWFYDTWLGNKGHYTDYVLKFGRLSNDFELYTRTLGEKVTGDYSNFVYSASAEYGRKKDLGNNWYIEPQAQIQYAHVTDADYTTSQDTHVQLDAIDSLIGRVGFRLGKDVGEKSTFYIKADVLHEFLGDQDIEARDATGLLSTTYENEGTWYDIGLGFSHQFSKGTYMYLDMEKSIGNDNEDTYQFNFGMNWKV</sequence>
<accession>A0A346AYH9</accession>
<dbReference type="InterPro" id="IPR005546">
    <property type="entry name" value="Autotransporte_beta"/>
</dbReference>
<dbReference type="PROSITE" id="PS51208">
    <property type="entry name" value="AUTOTRANSPORTER"/>
    <property type="match status" value="1"/>
</dbReference>
<keyword evidence="1" id="KW-0732">Signal</keyword>
<evidence type="ECO:0000259" key="2">
    <source>
        <dbReference type="PROSITE" id="PS51208"/>
    </source>
</evidence>
<proteinExistence type="predicted"/>
<dbReference type="SUPFAM" id="SSF103515">
    <property type="entry name" value="Autotransporter"/>
    <property type="match status" value="1"/>
</dbReference>
<feature type="chain" id="PRO_5016724111" evidence="1">
    <location>
        <begin position="27"/>
        <end position="1513"/>
    </location>
</feature>
<protein>
    <submittedName>
        <fullName evidence="3">Autotransporter outer membrane beta-barrel domain-containing protein</fullName>
    </submittedName>
</protein>
<dbReference type="SMART" id="SM00869">
    <property type="entry name" value="Autotransporter"/>
    <property type="match status" value="1"/>
</dbReference>
<dbReference type="NCBIfam" id="TIGR01414">
    <property type="entry name" value="autotrans_barl"/>
    <property type="match status" value="1"/>
</dbReference>
<dbReference type="EMBL" id="CP029462">
    <property type="protein sequence ID" value="AXL20922.1"/>
    <property type="molecule type" value="Genomic_DNA"/>
</dbReference>
<dbReference type="InterPro" id="IPR003991">
    <property type="entry name" value="Pertactin_virulence_factor"/>
</dbReference>
<dbReference type="KEGG" id="meg:DKB62_04690"/>
<evidence type="ECO:0000313" key="4">
    <source>
        <dbReference type="Proteomes" id="UP000254337"/>
    </source>
</evidence>